<feature type="domain" description="Glycosyltransferase subfamily 4-like N-terminal" evidence="2">
    <location>
        <begin position="13"/>
        <end position="172"/>
    </location>
</feature>
<keyword evidence="4" id="KW-1185">Reference proteome</keyword>
<dbReference type="Proteomes" id="UP000472827">
    <property type="component" value="Unassembled WGS sequence"/>
</dbReference>
<dbReference type="Pfam" id="PF13439">
    <property type="entry name" value="Glyco_transf_4"/>
    <property type="match status" value="1"/>
</dbReference>
<protein>
    <submittedName>
        <fullName evidence="3">Glycosyltransferase family 4 protein</fullName>
    </submittedName>
</protein>
<gene>
    <name evidence="3" type="ORF">G4923_01675</name>
</gene>
<dbReference type="Gene3D" id="3.40.50.2000">
    <property type="entry name" value="Glycogen Phosphorylase B"/>
    <property type="match status" value="2"/>
</dbReference>
<feature type="coiled-coil region" evidence="1">
    <location>
        <begin position="427"/>
        <end position="454"/>
    </location>
</feature>
<dbReference type="InterPro" id="IPR028098">
    <property type="entry name" value="Glyco_trans_4-like_N"/>
</dbReference>
<name>A0ABX0CW26_9GAMM</name>
<keyword evidence="1" id="KW-0175">Coiled coil</keyword>
<evidence type="ECO:0000259" key="2">
    <source>
        <dbReference type="Pfam" id="PF13439"/>
    </source>
</evidence>
<evidence type="ECO:0000313" key="4">
    <source>
        <dbReference type="Proteomes" id="UP000472827"/>
    </source>
</evidence>
<dbReference type="PANTHER" id="PTHR45947:SF3">
    <property type="entry name" value="SULFOQUINOVOSYL TRANSFERASE SQD2"/>
    <property type="match status" value="1"/>
</dbReference>
<dbReference type="InterPro" id="IPR050194">
    <property type="entry name" value="Glycosyltransferase_grp1"/>
</dbReference>
<dbReference type="SUPFAM" id="SSF53756">
    <property type="entry name" value="UDP-Glycosyltransferase/glycogen phosphorylase"/>
    <property type="match status" value="1"/>
</dbReference>
<accession>A0ABX0CW26</accession>
<dbReference type="RefSeq" id="WP_163135227.1">
    <property type="nucleotide sequence ID" value="NZ_JAAILA010000003.1"/>
</dbReference>
<evidence type="ECO:0000256" key="1">
    <source>
        <dbReference type="SAM" id="Coils"/>
    </source>
</evidence>
<proteinExistence type="predicted"/>
<reference evidence="3 4" key="1">
    <citation type="submission" date="2020-02" db="EMBL/GenBank/DDBJ databases">
        <title>Genome sequencing of Aeromonas rivipollensis.</title>
        <authorList>
            <person name="Fono-Tamo Ubani E.K."/>
            <person name="Lekota K.E."/>
        </authorList>
    </citation>
    <scope>NUCLEOTIDE SEQUENCE [LARGE SCALE GENOMIC DNA]</scope>
    <source>
        <strain evidence="3 4">G78</strain>
    </source>
</reference>
<evidence type="ECO:0000313" key="3">
    <source>
        <dbReference type="EMBL" id="NEX87425.1"/>
    </source>
</evidence>
<comment type="caution">
    <text evidence="3">The sequence shown here is derived from an EMBL/GenBank/DDBJ whole genome shotgun (WGS) entry which is preliminary data.</text>
</comment>
<sequence length="473" mass="53627">MKILIITDKFILGGLESQIIGYVNHLSSLGHELYLAVGDGDRKYIANSGFKDVEYLGELSNKLNSCEFIKIIENVRRCISEWEIDVIHTHPFISHIIGGFAAKLEKKMHVISLHGPASIPNYFGYIYIFLFKYIILPSAEKILCVSEETRDLLPLSLLKKDKLLICRNAVDVHSFIPSENTTQKLSLYGQWVFISRLDEEKSTGLIDFAIKAKSIGITGLTVIGDGPYKVDLMLKLNELSLSDFVELKPASLDIKSNIHKYSGVAGMGRVILEACASGKPAFLVGYDGVKGAVQTTLLLHARRENYSGRGLDNISAEEMRSDLNTTFHEGNLKYNRCYIYKYANEANVWGTFINELTKANITEEILLVDLFVNLKKSNDYFEFFNSNHLLLKLSEIIYVQYESLSLQQRQLLPLINIMSINNNDVLIEDYKKQLKQAREYIEDKEIYIAKLKAELQKIMSVRDIDSSVIVNNP</sequence>
<dbReference type="EMBL" id="JAAILA010000003">
    <property type="protein sequence ID" value="NEX87425.1"/>
    <property type="molecule type" value="Genomic_DNA"/>
</dbReference>
<dbReference type="PANTHER" id="PTHR45947">
    <property type="entry name" value="SULFOQUINOVOSYL TRANSFERASE SQD2"/>
    <property type="match status" value="1"/>
</dbReference>
<organism evidence="3 4">
    <name type="scientific">Aeromonas rivipollensis</name>
    <dbReference type="NCBI Taxonomy" id="948519"/>
    <lineage>
        <taxon>Bacteria</taxon>
        <taxon>Pseudomonadati</taxon>
        <taxon>Pseudomonadota</taxon>
        <taxon>Gammaproteobacteria</taxon>
        <taxon>Aeromonadales</taxon>
        <taxon>Aeromonadaceae</taxon>
        <taxon>Aeromonas</taxon>
    </lineage>
</organism>